<accession>A0A848RM63</accession>
<dbReference type="AlphaFoldDB" id="A0A848RM63"/>
<evidence type="ECO:0008006" key="3">
    <source>
        <dbReference type="Google" id="ProtNLM"/>
    </source>
</evidence>
<protein>
    <recommendedName>
        <fullName evidence="3">Peptidase S1 domain-containing protein</fullName>
    </recommendedName>
</protein>
<evidence type="ECO:0000313" key="2">
    <source>
        <dbReference type="Proteomes" id="UP000582487"/>
    </source>
</evidence>
<gene>
    <name evidence="1" type="ORF">HHJ74_02225</name>
</gene>
<evidence type="ECO:0000313" key="1">
    <source>
        <dbReference type="EMBL" id="NMW92535.1"/>
    </source>
</evidence>
<organism evidence="1 2">
    <name type="scientific">Mobiluncus mulieris</name>
    <dbReference type="NCBI Taxonomy" id="2052"/>
    <lineage>
        <taxon>Bacteria</taxon>
        <taxon>Bacillati</taxon>
        <taxon>Actinomycetota</taxon>
        <taxon>Actinomycetes</taxon>
        <taxon>Actinomycetales</taxon>
        <taxon>Actinomycetaceae</taxon>
        <taxon>Mobiluncus</taxon>
    </lineage>
</organism>
<name>A0A848RM63_9ACTO</name>
<dbReference type="EMBL" id="JABCUV010000001">
    <property type="protein sequence ID" value="NMW92535.1"/>
    <property type="molecule type" value="Genomic_DNA"/>
</dbReference>
<reference evidence="1 2" key="1">
    <citation type="submission" date="2020-04" db="EMBL/GenBank/DDBJ databases">
        <title>Antimicrobial susceptibility and clonality of vaginal-derived multi-drug resistant Mobiluncus isolates in China.</title>
        <authorList>
            <person name="Zhang X."/>
        </authorList>
    </citation>
    <scope>NUCLEOTIDE SEQUENCE [LARGE SCALE GENOMIC DNA]</scope>
    <source>
        <strain evidence="1 2">7</strain>
    </source>
</reference>
<dbReference type="Proteomes" id="UP000582487">
    <property type="component" value="Unassembled WGS sequence"/>
</dbReference>
<comment type="caution">
    <text evidence="1">The sequence shown here is derived from an EMBL/GenBank/DDBJ whole genome shotgun (WGS) entry which is preliminary data.</text>
</comment>
<dbReference type="Gene3D" id="2.40.10.10">
    <property type="entry name" value="Trypsin-like serine proteases"/>
    <property type="match status" value="1"/>
</dbReference>
<dbReference type="GeneID" id="61168190"/>
<sequence length="161" mass="17737">MMGKKAVFLIKYALSPDTTMHDEALYGGGKISYDAGYKGIGTCTTAFATENEYYPHALFTAGHCLKHGATVYGKWGSGIFLDKIFTYKEYNGDVGVVVPSGEAVTEGKFWSEKTGGLTPVTWRIEEPSYGQWLAVKGELSGRQYAIVQGDVCYRDAERKFD</sequence>
<dbReference type="RefSeq" id="WP_004016618.1">
    <property type="nucleotide sequence ID" value="NZ_JABCUO010000011.1"/>
</dbReference>
<dbReference type="InterPro" id="IPR043504">
    <property type="entry name" value="Peptidase_S1_PA_chymotrypsin"/>
</dbReference>
<proteinExistence type="predicted"/>